<gene>
    <name evidence="1" type="ORF">PACLA_8A080761</name>
</gene>
<proteinExistence type="predicted"/>
<organism evidence="1 2">
    <name type="scientific">Paramuricea clavata</name>
    <name type="common">Red gorgonian</name>
    <name type="synonym">Violescent sea-whip</name>
    <dbReference type="NCBI Taxonomy" id="317549"/>
    <lineage>
        <taxon>Eukaryota</taxon>
        <taxon>Metazoa</taxon>
        <taxon>Cnidaria</taxon>
        <taxon>Anthozoa</taxon>
        <taxon>Octocorallia</taxon>
        <taxon>Malacalcyonacea</taxon>
        <taxon>Plexauridae</taxon>
        <taxon>Paramuricea</taxon>
    </lineage>
</organism>
<name>A0A6S7K1F5_PARCT</name>
<dbReference type="AlphaFoldDB" id="A0A6S7K1F5"/>
<keyword evidence="2" id="KW-1185">Reference proteome</keyword>
<comment type="caution">
    <text evidence="1">The sequence shown here is derived from an EMBL/GenBank/DDBJ whole genome shotgun (WGS) entry which is preliminary data.</text>
</comment>
<reference evidence="1" key="1">
    <citation type="submission" date="2020-04" db="EMBL/GenBank/DDBJ databases">
        <authorList>
            <person name="Alioto T."/>
            <person name="Alioto T."/>
            <person name="Gomez Garrido J."/>
        </authorList>
    </citation>
    <scope>NUCLEOTIDE SEQUENCE</scope>
    <source>
        <strain evidence="1">A484AB</strain>
    </source>
</reference>
<evidence type="ECO:0000313" key="2">
    <source>
        <dbReference type="Proteomes" id="UP001152795"/>
    </source>
</evidence>
<sequence length="98" mass="10763">MATTIKATLFYVASSDSDPQHHLLVEKQILLIATALETRPASGSRRDLVGTNDVNHQIKATVAPAIFLCGTSVFDTSVMYVVREGRVMCDASREYTNF</sequence>
<protein>
    <submittedName>
        <fullName evidence="1">Uncharacterized protein</fullName>
    </submittedName>
</protein>
<evidence type="ECO:0000313" key="1">
    <source>
        <dbReference type="EMBL" id="CAB4039176.1"/>
    </source>
</evidence>
<accession>A0A6S7K1F5</accession>
<dbReference type="Proteomes" id="UP001152795">
    <property type="component" value="Unassembled WGS sequence"/>
</dbReference>
<dbReference type="EMBL" id="CACRXK020025036">
    <property type="protein sequence ID" value="CAB4039176.1"/>
    <property type="molecule type" value="Genomic_DNA"/>
</dbReference>